<dbReference type="GO" id="GO:0004664">
    <property type="term" value="F:prephenate dehydratase activity"/>
    <property type="evidence" value="ECO:0007669"/>
    <property type="project" value="InterPro"/>
</dbReference>
<feature type="compositionally biased region" description="Basic residues" evidence="6">
    <location>
        <begin position="218"/>
        <end position="233"/>
    </location>
</feature>
<reference evidence="8" key="2">
    <citation type="submission" date="2018-05" db="EMBL/GenBank/DDBJ databases">
        <title>OgluRS3 (Oryza glumaepatula Reference Sequence Version 3).</title>
        <authorList>
            <person name="Zhang J."/>
            <person name="Kudrna D."/>
            <person name="Lee S."/>
            <person name="Talag J."/>
            <person name="Welchert J."/>
            <person name="Wing R.A."/>
        </authorList>
    </citation>
    <scope>NUCLEOTIDE SEQUENCE [LARGE SCALE GENOMIC DNA]</scope>
</reference>
<evidence type="ECO:0000256" key="2">
    <source>
        <dbReference type="ARBA" id="ARBA00023141"/>
    </source>
</evidence>
<dbReference type="HOGENOM" id="CLU_892485_0_0_1"/>
<organism evidence="8">
    <name type="scientific">Oryza glumipatula</name>
    <dbReference type="NCBI Taxonomy" id="40148"/>
    <lineage>
        <taxon>Eukaryota</taxon>
        <taxon>Viridiplantae</taxon>
        <taxon>Streptophyta</taxon>
        <taxon>Embryophyta</taxon>
        <taxon>Tracheophyta</taxon>
        <taxon>Spermatophyta</taxon>
        <taxon>Magnoliopsida</taxon>
        <taxon>Liliopsida</taxon>
        <taxon>Poales</taxon>
        <taxon>Poaceae</taxon>
        <taxon>BOP clade</taxon>
        <taxon>Oryzoideae</taxon>
        <taxon>Oryzeae</taxon>
        <taxon>Oryzinae</taxon>
        <taxon>Oryza</taxon>
    </lineage>
</organism>
<keyword evidence="2" id="KW-0057">Aromatic amino acid biosynthesis</keyword>
<dbReference type="EnsemblPlants" id="OGLUM02G16890.1">
    <property type="protein sequence ID" value="OGLUM02G16890.1"/>
    <property type="gene ID" value="OGLUM02G16890"/>
</dbReference>
<evidence type="ECO:0000313" key="9">
    <source>
        <dbReference type="Proteomes" id="UP000026961"/>
    </source>
</evidence>
<feature type="region of interest" description="Disordered" evidence="6">
    <location>
        <begin position="286"/>
        <end position="312"/>
    </location>
</feature>
<dbReference type="PROSITE" id="PS51171">
    <property type="entry name" value="PREPHENATE_DEHYDR_3"/>
    <property type="match status" value="1"/>
</dbReference>
<name>A0A0D9YSA6_9ORYZ</name>
<dbReference type="GO" id="GO:0009094">
    <property type="term" value="P:L-phenylalanine biosynthetic process"/>
    <property type="evidence" value="ECO:0007669"/>
    <property type="project" value="UniProtKB-KW"/>
</dbReference>
<evidence type="ECO:0000259" key="7">
    <source>
        <dbReference type="PROSITE" id="PS51171"/>
    </source>
</evidence>
<keyword evidence="1" id="KW-0028">Amino-acid biosynthesis</keyword>
<proteinExistence type="predicted"/>
<sequence length="312" mass="34285">MAAHGCRHLRLNAAAIKSLPSAMAARGSGRRGRQRRDLLTRVNSHPQALAQCELTLNAMFLNSAVKSSSAARTCVKFCTKPIVVSATKSHPSMTPWHVADAELRETAAIASSCAVDLYGLQVLADGIQDDAGDVTRFVTKIEREGTSVLFKVLPAFAFRDISLTKIESWPHRHRSIRLIDDTNVGPPLRRAARATVRRPLYAGPPLHRAARATMRRRLTPTTPRRPRQWRRAARHAEEEEGRQTTAALLPARRQPSAAPPVASALLSAALLPCQPSATLAFLPTASKTLPTSTRRGKKERGRERERVVTWST</sequence>
<evidence type="ECO:0000256" key="3">
    <source>
        <dbReference type="ARBA" id="ARBA00023222"/>
    </source>
</evidence>
<dbReference type="InterPro" id="IPR045865">
    <property type="entry name" value="ACT-like_dom_sf"/>
</dbReference>
<keyword evidence="9" id="KW-1185">Reference proteome</keyword>
<evidence type="ECO:0000313" key="8">
    <source>
        <dbReference type="EnsemblPlants" id="OGLUM02G16890.1"/>
    </source>
</evidence>
<accession>A0A0D9YSA6</accession>
<evidence type="ECO:0000256" key="5">
    <source>
        <dbReference type="ARBA" id="ARBA00029440"/>
    </source>
</evidence>
<dbReference type="eggNOG" id="KOG2797">
    <property type="taxonomic scope" value="Eukaryota"/>
</dbReference>
<comment type="pathway">
    <text evidence="5">Amino-acid biosynthesis.</text>
</comment>
<dbReference type="SUPFAM" id="SSF53850">
    <property type="entry name" value="Periplasmic binding protein-like II"/>
    <property type="match status" value="1"/>
</dbReference>
<evidence type="ECO:0000256" key="4">
    <source>
        <dbReference type="ARBA" id="ARBA00023239"/>
    </source>
</evidence>
<evidence type="ECO:0000256" key="1">
    <source>
        <dbReference type="ARBA" id="ARBA00022605"/>
    </source>
</evidence>
<feature type="compositionally biased region" description="Low complexity" evidence="6">
    <location>
        <begin position="246"/>
        <end position="255"/>
    </location>
</feature>
<keyword evidence="4" id="KW-0456">Lyase</keyword>
<evidence type="ECO:0000256" key="6">
    <source>
        <dbReference type="SAM" id="MobiDB-lite"/>
    </source>
</evidence>
<dbReference type="Gene3D" id="3.30.70.260">
    <property type="match status" value="1"/>
</dbReference>
<dbReference type="GO" id="GO:0009507">
    <property type="term" value="C:chloroplast"/>
    <property type="evidence" value="ECO:0007669"/>
    <property type="project" value="TreeGrafter"/>
</dbReference>
<dbReference type="Proteomes" id="UP000026961">
    <property type="component" value="Chromosome 2"/>
</dbReference>
<protein>
    <recommendedName>
        <fullName evidence="7">Prephenate dehydratase domain-containing protein</fullName>
    </recommendedName>
</protein>
<dbReference type="Pfam" id="PF00800">
    <property type="entry name" value="PDT"/>
    <property type="match status" value="1"/>
</dbReference>
<dbReference type="SUPFAM" id="SSF55021">
    <property type="entry name" value="ACT-like"/>
    <property type="match status" value="1"/>
</dbReference>
<reference evidence="8" key="1">
    <citation type="submission" date="2015-04" db="UniProtKB">
        <authorList>
            <consortium name="EnsemblPlants"/>
        </authorList>
    </citation>
    <scope>IDENTIFICATION</scope>
</reference>
<feature type="domain" description="Prephenate dehydratase" evidence="7">
    <location>
        <begin position="1"/>
        <end position="142"/>
    </location>
</feature>
<dbReference type="GO" id="GO:0047769">
    <property type="term" value="F:arogenate dehydratase activity"/>
    <property type="evidence" value="ECO:0007669"/>
    <property type="project" value="TreeGrafter"/>
</dbReference>
<dbReference type="Gene3D" id="3.40.190.10">
    <property type="entry name" value="Periplasmic binding protein-like II"/>
    <property type="match status" value="1"/>
</dbReference>
<dbReference type="PANTHER" id="PTHR21022:SF19">
    <property type="entry name" value="PREPHENATE DEHYDRATASE-RELATED"/>
    <property type="match status" value="1"/>
</dbReference>
<keyword evidence="3" id="KW-0584">Phenylalanine biosynthesis</keyword>
<dbReference type="InterPro" id="IPR001086">
    <property type="entry name" value="Preph_deHydtase"/>
</dbReference>
<feature type="region of interest" description="Disordered" evidence="6">
    <location>
        <begin position="218"/>
        <end position="255"/>
    </location>
</feature>
<dbReference type="Gramene" id="OGLUM02G16890.1">
    <property type="protein sequence ID" value="OGLUM02G16890.1"/>
    <property type="gene ID" value="OGLUM02G16890"/>
</dbReference>
<dbReference type="PANTHER" id="PTHR21022">
    <property type="entry name" value="PREPHENATE DEHYDRATASE P PROTEIN"/>
    <property type="match status" value="1"/>
</dbReference>
<feature type="compositionally biased region" description="Basic and acidic residues" evidence="6">
    <location>
        <begin position="300"/>
        <end position="312"/>
    </location>
</feature>
<dbReference type="STRING" id="40148.A0A0D9YSA6"/>
<dbReference type="AlphaFoldDB" id="A0A0D9YSA6"/>